<proteinExistence type="predicted"/>
<dbReference type="OrthoDB" id="268298at2"/>
<dbReference type="EMBL" id="FOQD01000006">
    <property type="protein sequence ID" value="SFI18947.1"/>
    <property type="molecule type" value="Genomic_DNA"/>
</dbReference>
<dbReference type="STRING" id="1576369.SAMN05421753_106205"/>
<keyword evidence="1" id="KW-0472">Membrane</keyword>
<organism evidence="2 3">
    <name type="scientific">Planctomicrobium piriforme</name>
    <dbReference type="NCBI Taxonomy" id="1576369"/>
    <lineage>
        <taxon>Bacteria</taxon>
        <taxon>Pseudomonadati</taxon>
        <taxon>Planctomycetota</taxon>
        <taxon>Planctomycetia</taxon>
        <taxon>Planctomycetales</taxon>
        <taxon>Planctomycetaceae</taxon>
        <taxon>Planctomicrobium</taxon>
    </lineage>
</organism>
<sequence length="156" mass="17848">MNIDEVAAIPVRRRSGRWTVAGMFLFGLMVLAALWIYWDRYTRPFRPLQQAIAAEYSLARPYVLGGREKTPAGQSPMKLRIVLQFSENGFDPAASEAANLEAAEKLFRLAQQHQDLTPYETLEIHLVQQPPEQPVRHWSKNLPVHEWEQLIAPASK</sequence>
<feature type="transmembrane region" description="Helical" evidence="1">
    <location>
        <begin position="20"/>
        <end position="38"/>
    </location>
</feature>
<evidence type="ECO:0000313" key="2">
    <source>
        <dbReference type="EMBL" id="SFI18947.1"/>
    </source>
</evidence>
<dbReference type="AlphaFoldDB" id="A0A1I3G6A9"/>
<protein>
    <submittedName>
        <fullName evidence="2">Uncharacterized protein</fullName>
    </submittedName>
</protein>
<dbReference type="Proteomes" id="UP000199518">
    <property type="component" value="Unassembled WGS sequence"/>
</dbReference>
<dbReference type="RefSeq" id="WP_092049646.1">
    <property type="nucleotide sequence ID" value="NZ_FOQD01000006.1"/>
</dbReference>
<evidence type="ECO:0000313" key="3">
    <source>
        <dbReference type="Proteomes" id="UP000199518"/>
    </source>
</evidence>
<keyword evidence="1" id="KW-1133">Transmembrane helix</keyword>
<accession>A0A1I3G6A9</accession>
<evidence type="ECO:0000256" key="1">
    <source>
        <dbReference type="SAM" id="Phobius"/>
    </source>
</evidence>
<keyword evidence="3" id="KW-1185">Reference proteome</keyword>
<name>A0A1I3G6A9_9PLAN</name>
<keyword evidence="1" id="KW-0812">Transmembrane</keyword>
<reference evidence="3" key="1">
    <citation type="submission" date="2016-10" db="EMBL/GenBank/DDBJ databases">
        <authorList>
            <person name="Varghese N."/>
            <person name="Submissions S."/>
        </authorList>
    </citation>
    <scope>NUCLEOTIDE SEQUENCE [LARGE SCALE GENOMIC DNA]</scope>
    <source>
        <strain evidence="3">DSM 26348</strain>
    </source>
</reference>
<gene>
    <name evidence="2" type="ORF">SAMN05421753_106205</name>
</gene>